<protein>
    <recommendedName>
        <fullName evidence="3">CBM6 domain-containing protein</fullName>
    </recommendedName>
</protein>
<dbReference type="EMBL" id="BAABJQ010000041">
    <property type="protein sequence ID" value="GAA5200046.1"/>
    <property type="molecule type" value="Genomic_DNA"/>
</dbReference>
<keyword evidence="2" id="KW-0732">Signal</keyword>
<dbReference type="RefSeq" id="WP_345638261.1">
    <property type="nucleotide sequence ID" value="NZ_BAABJQ010000041.1"/>
</dbReference>
<evidence type="ECO:0000256" key="1">
    <source>
        <dbReference type="SAM" id="MobiDB-lite"/>
    </source>
</evidence>
<dbReference type="PROSITE" id="PS51175">
    <property type="entry name" value="CBM6"/>
    <property type="match status" value="1"/>
</dbReference>
<dbReference type="InterPro" id="IPR008979">
    <property type="entry name" value="Galactose-bd-like_sf"/>
</dbReference>
<name>A0ABP9SP29_9ACTN</name>
<sequence length="471" mass="48025">MSRSRIVRLLPVLLALAAAGAVSGPQAALAATPGANAGAGTARLARPAGDNPAARGATAPVAGVVPGLTGVAARRAAGSAADRFRQVTNERVNASRPSAGAGPSSALAPAAQLHTDWGVDMPSSQSQGLHATQSVLTGTSPISGGDYVYAPTALPPGNACIEMTTAYTPSGPDLWAWDWCGGRDTVGKLTAMNASFLATYTATVNGRTTYSLDEHKTSTTANTWTAYLYNYQTHAWDTYYTSSGTYDLPQFAFGWNMFEVYTSVNPATGAGYYCGNLAGRAFESSAVQVMQGSSWVSVTPSNSTVPNPPPSGSRLDCPTLNFSVVHANDDWLAQIGGGSSTPPPATHSYEAEASGNTRAGQAAVRSSSAASGGALVGYVGNGTANYLQFNGVTGGTAGSHTITIYYASGENRSTTLSVNGGAATTVNTPSTGGWDTIGSVTTTLTLNAGSNTIRLGNPTGWAPDLDRIVVS</sequence>
<accession>A0ABP9SP29</accession>
<dbReference type="InterPro" id="IPR005084">
    <property type="entry name" value="CBM6"/>
</dbReference>
<feature type="region of interest" description="Disordered" evidence="1">
    <location>
        <begin position="337"/>
        <end position="364"/>
    </location>
</feature>
<evidence type="ECO:0000313" key="4">
    <source>
        <dbReference type="EMBL" id="GAA5200046.1"/>
    </source>
</evidence>
<dbReference type="Pfam" id="PF22704">
    <property type="entry name" value="CBM13-like"/>
    <property type="match status" value="1"/>
</dbReference>
<evidence type="ECO:0000313" key="5">
    <source>
        <dbReference type="Proteomes" id="UP001501570"/>
    </source>
</evidence>
<evidence type="ECO:0000256" key="2">
    <source>
        <dbReference type="SAM" id="SignalP"/>
    </source>
</evidence>
<dbReference type="Gene3D" id="2.60.120.260">
    <property type="entry name" value="Galactose-binding domain-like"/>
    <property type="match status" value="1"/>
</dbReference>
<feature type="signal peptide" evidence="2">
    <location>
        <begin position="1"/>
        <end position="30"/>
    </location>
</feature>
<evidence type="ECO:0000259" key="3">
    <source>
        <dbReference type="PROSITE" id="PS51175"/>
    </source>
</evidence>
<organism evidence="4 5">
    <name type="scientific">Rugosimonospora acidiphila</name>
    <dbReference type="NCBI Taxonomy" id="556531"/>
    <lineage>
        <taxon>Bacteria</taxon>
        <taxon>Bacillati</taxon>
        <taxon>Actinomycetota</taxon>
        <taxon>Actinomycetes</taxon>
        <taxon>Micromonosporales</taxon>
        <taxon>Micromonosporaceae</taxon>
        <taxon>Rugosimonospora</taxon>
    </lineage>
</organism>
<dbReference type="CDD" id="cd04081">
    <property type="entry name" value="CBM35_galactosidase-like"/>
    <property type="match status" value="1"/>
</dbReference>
<keyword evidence="5" id="KW-1185">Reference proteome</keyword>
<comment type="caution">
    <text evidence="4">The sequence shown here is derived from an EMBL/GenBank/DDBJ whole genome shotgun (WGS) entry which is preliminary data.</text>
</comment>
<reference evidence="5" key="1">
    <citation type="journal article" date="2019" name="Int. J. Syst. Evol. Microbiol.">
        <title>The Global Catalogue of Microorganisms (GCM) 10K type strain sequencing project: providing services to taxonomists for standard genome sequencing and annotation.</title>
        <authorList>
            <consortium name="The Broad Institute Genomics Platform"/>
            <consortium name="The Broad Institute Genome Sequencing Center for Infectious Disease"/>
            <person name="Wu L."/>
            <person name="Ma J."/>
        </authorList>
    </citation>
    <scope>NUCLEOTIDE SEQUENCE [LARGE SCALE GENOMIC DNA]</scope>
    <source>
        <strain evidence="5">JCM 18304</strain>
    </source>
</reference>
<feature type="domain" description="CBM6" evidence="3">
    <location>
        <begin position="347"/>
        <end position="471"/>
    </location>
</feature>
<dbReference type="SUPFAM" id="SSF49785">
    <property type="entry name" value="Galactose-binding domain-like"/>
    <property type="match status" value="1"/>
</dbReference>
<feature type="chain" id="PRO_5045159260" description="CBM6 domain-containing protein" evidence="2">
    <location>
        <begin position="31"/>
        <end position="471"/>
    </location>
</feature>
<dbReference type="Proteomes" id="UP001501570">
    <property type="component" value="Unassembled WGS sequence"/>
</dbReference>
<gene>
    <name evidence="4" type="ORF">GCM10023322_77030</name>
</gene>
<proteinExistence type="predicted"/>
<dbReference type="InterPro" id="IPR055240">
    <property type="entry name" value="CBM13-like"/>
</dbReference>